<comment type="caution">
    <text evidence="2">The sequence shown here is derived from an EMBL/GenBank/DDBJ whole genome shotgun (WGS) entry which is preliminary data.</text>
</comment>
<reference evidence="2 3" key="1">
    <citation type="submission" date="2019-05" db="EMBL/GenBank/DDBJ databases">
        <title>Roseovarius bejariae sp. nov., a moderately halophylic bacterium isolated from a saline soil in Rambla Salada (Murcia).</title>
        <authorList>
            <person name="Castro D.J."/>
            <person name="Gomez-Altuve A."/>
            <person name="Reina J.C."/>
            <person name="Rodriguez M."/>
            <person name="Sampedro I."/>
            <person name="Llamas I."/>
            <person name="Martinez-Checa F."/>
        </authorList>
    </citation>
    <scope>NUCLEOTIDE SEQUENCE [LARGE SCALE GENOMIC DNA]</scope>
    <source>
        <strain evidence="2 3">A21</strain>
    </source>
</reference>
<dbReference type="EMBL" id="SZWE01000001">
    <property type="protein sequence ID" value="MRU14207.1"/>
    <property type="molecule type" value="Genomic_DNA"/>
</dbReference>
<evidence type="ECO:0000256" key="1">
    <source>
        <dbReference type="SAM" id="Phobius"/>
    </source>
</evidence>
<sequence>MVALPDNLNSYTQDRLERDGKPARCAVKRAIKMSAGTALLLAAMGMWAVPAGDAAMQLIKLFVSLAMLGFGLVMMSSLDTEDDLPEVHVDPVNRQLRVVSKDDCGALRLKGVYGLDKLSNVSLQGNALTAFDAEGEQVLSIPVSDAETEQKLREVFPQAA</sequence>
<dbReference type="Proteomes" id="UP000564704">
    <property type="component" value="Unassembled WGS sequence"/>
</dbReference>
<evidence type="ECO:0000313" key="3">
    <source>
        <dbReference type="Proteomes" id="UP000564704"/>
    </source>
</evidence>
<name>A0A844CHT4_9RHOB</name>
<keyword evidence="1" id="KW-1133">Transmembrane helix</keyword>
<keyword evidence="1" id="KW-0812">Transmembrane</keyword>
<protein>
    <submittedName>
        <fullName evidence="2">Uncharacterized protein</fullName>
    </submittedName>
</protein>
<feature type="transmembrane region" description="Helical" evidence="1">
    <location>
        <begin position="30"/>
        <end position="49"/>
    </location>
</feature>
<proteinExistence type="predicted"/>
<dbReference type="RefSeq" id="WP_154148510.1">
    <property type="nucleotide sequence ID" value="NZ_SZWE01000001.1"/>
</dbReference>
<gene>
    <name evidence="2" type="ORF">FDP25_02070</name>
</gene>
<dbReference type="AlphaFoldDB" id="A0A844CHT4"/>
<feature type="transmembrane region" description="Helical" evidence="1">
    <location>
        <begin position="55"/>
        <end position="75"/>
    </location>
</feature>
<evidence type="ECO:0000313" key="2">
    <source>
        <dbReference type="EMBL" id="MRU14207.1"/>
    </source>
</evidence>
<dbReference type="OrthoDB" id="7745547at2"/>
<keyword evidence="3" id="KW-1185">Reference proteome</keyword>
<accession>A0A844CHT4</accession>
<keyword evidence="1" id="KW-0472">Membrane</keyword>
<organism evidence="2 3">
    <name type="scientific">Roseovarius bejariae</name>
    <dbReference type="NCBI Taxonomy" id="2576383"/>
    <lineage>
        <taxon>Bacteria</taxon>
        <taxon>Pseudomonadati</taxon>
        <taxon>Pseudomonadota</taxon>
        <taxon>Alphaproteobacteria</taxon>
        <taxon>Rhodobacterales</taxon>
        <taxon>Roseobacteraceae</taxon>
        <taxon>Roseovarius</taxon>
    </lineage>
</organism>